<name>A0A5N6PA20_9ASTR</name>
<dbReference type="Proteomes" id="UP000326396">
    <property type="component" value="Linkage Group LG13"/>
</dbReference>
<comment type="caution">
    <text evidence="2">The sequence shown here is derived from an EMBL/GenBank/DDBJ whole genome shotgun (WGS) entry which is preliminary data.</text>
</comment>
<protein>
    <recommendedName>
        <fullName evidence="1">Integrase catalytic domain-containing protein</fullName>
    </recommendedName>
</protein>
<dbReference type="AlphaFoldDB" id="A0A5N6PA20"/>
<dbReference type="PROSITE" id="PS50994">
    <property type="entry name" value="INTEGRASE"/>
    <property type="match status" value="1"/>
</dbReference>
<dbReference type="InterPro" id="IPR041588">
    <property type="entry name" value="Integrase_H2C2"/>
</dbReference>
<dbReference type="Pfam" id="PF17921">
    <property type="entry name" value="Integrase_H2C2"/>
    <property type="match status" value="1"/>
</dbReference>
<dbReference type="GO" id="GO:0015074">
    <property type="term" value="P:DNA integration"/>
    <property type="evidence" value="ECO:0007669"/>
    <property type="project" value="InterPro"/>
</dbReference>
<dbReference type="Gene3D" id="3.30.420.10">
    <property type="entry name" value="Ribonuclease H-like superfamily/Ribonuclease H"/>
    <property type="match status" value="1"/>
</dbReference>
<dbReference type="PANTHER" id="PTHR45835">
    <property type="entry name" value="YALI0A06105P"/>
    <property type="match status" value="1"/>
</dbReference>
<evidence type="ECO:0000313" key="2">
    <source>
        <dbReference type="EMBL" id="KAD6118950.1"/>
    </source>
</evidence>
<organism evidence="2 3">
    <name type="scientific">Mikania micrantha</name>
    <name type="common">bitter vine</name>
    <dbReference type="NCBI Taxonomy" id="192012"/>
    <lineage>
        <taxon>Eukaryota</taxon>
        <taxon>Viridiplantae</taxon>
        <taxon>Streptophyta</taxon>
        <taxon>Embryophyta</taxon>
        <taxon>Tracheophyta</taxon>
        <taxon>Spermatophyta</taxon>
        <taxon>Magnoliopsida</taxon>
        <taxon>eudicotyledons</taxon>
        <taxon>Gunneridae</taxon>
        <taxon>Pentapetalae</taxon>
        <taxon>asterids</taxon>
        <taxon>campanulids</taxon>
        <taxon>Asterales</taxon>
        <taxon>Asteraceae</taxon>
        <taxon>Asteroideae</taxon>
        <taxon>Heliantheae alliance</taxon>
        <taxon>Eupatorieae</taxon>
        <taxon>Mikania</taxon>
    </lineage>
</organism>
<gene>
    <name evidence="2" type="ORF">E3N88_10221</name>
</gene>
<keyword evidence="3" id="KW-1185">Reference proteome</keyword>
<evidence type="ECO:0000259" key="1">
    <source>
        <dbReference type="PROSITE" id="PS50994"/>
    </source>
</evidence>
<sequence length="347" mass="40520">MYQDLRSFYWWPGMKKDVATYVGKCITCAKVKAEHQKPSGLLEKPEIPQWKWEQIAMDFITKLPRTSSGHDSIWVIIDRLTKSAHFLPIRETYKMEKLARLYIDEIVVRHGVPLSIISDWDSRFTSRFWQSLQQSLGTSVNLSIAYHPQTDGQSERTIQTLEDMLRTCILDFGGSWDTHLPLIEFSYNNSYHSSIGCAPFEALYGRKCRSPICWTKVGDNIVTGPELIQETTDKIVQIQQRLQATCPVAYRLKLPDELSGVQDVFHVSNLKRCLADESLIILLEEIQVDEQLHFIEEPVEIMEREVKKLKRSRIPIVKVRWNSKRGPEFTWEREDNMKTKYPHLFEK</sequence>
<dbReference type="InterPro" id="IPR001584">
    <property type="entry name" value="Integrase_cat-core"/>
</dbReference>
<dbReference type="PANTHER" id="PTHR45835:SF99">
    <property type="entry name" value="CHROMO DOMAIN-CONTAINING PROTEIN-RELATED"/>
    <property type="match status" value="1"/>
</dbReference>
<feature type="domain" description="Integrase catalytic" evidence="1">
    <location>
        <begin position="44"/>
        <end position="207"/>
    </location>
</feature>
<dbReference type="InterPro" id="IPR056924">
    <property type="entry name" value="SH3_Tf2-1"/>
</dbReference>
<reference evidence="2 3" key="1">
    <citation type="submission" date="2019-05" db="EMBL/GenBank/DDBJ databases">
        <title>Mikania micrantha, genome provides insights into the molecular mechanism of rapid growth.</title>
        <authorList>
            <person name="Liu B."/>
        </authorList>
    </citation>
    <scope>NUCLEOTIDE SEQUENCE [LARGE SCALE GENOMIC DNA]</scope>
    <source>
        <strain evidence="2">NLD-2019</strain>
        <tissue evidence="2">Leaf</tissue>
    </source>
</reference>
<dbReference type="Gene3D" id="1.10.340.70">
    <property type="match status" value="1"/>
</dbReference>
<evidence type="ECO:0000313" key="3">
    <source>
        <dbReference type="Proteomes" id="UP000326396"/>
    </source>
</evidence>
<dbReference type="OrthoDB" id="1938712at2759"/>
<dbReference type="FunFam" id="3.30.420.10:FF:000032">
    <property type="entry name" value="Retrovirus-related Pol polyprotein from transposon 297-like Protein"/>
    <property type="match status" value="1"/>
</dbReference>
<dbReference type="SUPFAM" id="SSF53098">
    <property type="entry name" value="Ribonuclease H-like"/>
    <property type="match status" value="1"/>
</dbReference>
<accession>A0A5N6PA20</accession>
<dbReference type="EMBL" id="SZYD01000005">
    <property type="protein sequence ID" value="KAD6118950.1"/>
    <property type="molecule type" value="Genomic_DNA"/>
</dbReference>
<dbReference type="GO" id="GO:0003676">
    <property type="term" value="F:nucleic acid binding"/>
    <property type="evidence" value="ECO:0007669"/>
    <property type="project" value="InterPro"/>
</dbReference>
<dbReference type="InterPro" id="IPR012337">
    <property type="entry name" value="RNaseH-like_sf"/>
</dbReference>
<dbReference type="InterPro" id="IPR036397">
    <property type="entry name" value="RNaseH_sf"/>
</dbReference>
<dbReference type="Pfam" id="PF24626">
    <property type="entry name" value="SH3_Tf2-1"/>
    <property type="match status" value="1"/>
</dbReference>
<proteinExistence type="predicted"/>